<accession>A0A4Y2SSU1</accession>
<organism evidence="2 3">
    <name type="scientific">Araneus ventricosus</name>
    <name type="common">Orbweaver spider</name>
    <name type="synonym">Epeira ventricosa</name>
    <dbReference type="NCBI Taxonomy" id="182803"/>
    <lineage>
        <taxon>Eukaryota</taxon>
        <taxon>Metazoa</taxon>
        <taxon>Ecdysozoa</taxon>
        <taxon>Arthropoda</taxon>
        <taxon>Chelicerata</taxon>
        <taxon>Arachnida</taxon>
        <taxon>Araneae</taxon>
        <taxon>Araneomorphae</taxon>
        <taxon>Entelegynae</taxon>
        <taxon>Araneoidea</taxon>
        <taxon>Araneidae</taxon>
        <taxon>Araneus</taxon>
    </lineage>
</organism>
<feature type="compositionally biased region" description="Basic and acidic residues" evidence="1">
    <location>
        <begin position="202"/>
        <end position="215"/>
    </location>
</feature>
<evidence type="ECO:0000256" key="1">
    <source>
        <dbReference type="SAM" id="MobiDB-lite"/>
    </source>
</evidence>
<dbReference type="EMBL" id="BGPR01023110">
    <property type="protein sequence ID" value="GBN90025.1"/>
    <property type="molecule type" value="Genomic_DNA"/>
</dbReference>
<sequence length="251" mass="26621">MTRTTPELASPLQTSTPHKHPSIPVDSKPNGWVGGHQTGRRTFEPLRLIQACAGPPPLRATDPIQDGSSVESGFVPGTLRHRGLFCAAPQGHQRPKRPPQGALRRPEEPGAAAGPRAEADPGHRGHHPEAGARHGAQVPVHGARLEPHGGQEAASPARALQGCRGRGVGRGGALPQPDPTPAEEAEERGARDAEEAGPDPPRPPEGHRGQEEQHLHRPGALPQHLLQRGSHPPLRSFGLLCENCCAITLPW</sequence>
<evidence type="ECO:0000313" key="3">
    <source>
        <dbReference type="Proteomes" id="UP000499080"/>
    </source>
</evidence>
<proteinExistence type="predicted"/>
<feature type="compositionally biased region" description="Polar residues" evidence="1">
    <location>
        <begin position="1"/>
        <end position="16"/>
    </location>
</feature>
<evidence type="ECO:0000313" key="2">
    <source>
        <dbReference type="EMBL" id="GBN90025.1"/>
    </source>
</evidence>
<name>A0A4Y2SSU1_ARAVE</name>
<comment type="caution">
    <text evidence="2">The sequence shown here is derived from an EMBL/GenBank/DDBJ whole genome shotgun (WGS) entry which is preliminary data.</text>
</comment>
<gene>
    <name evidence="2" type="ORF">AVEN_240125_1</name>
</gene>
<dbReference type="AlphaFoldDB" id="A0A4Y2SSU1"/>
<reference evidence="2 3" key="1">
    <citation type="journal article" date="2019" name="Sci. Rep.">
        <title>Orb-weaving spider Araneus ventricosus genome elucidates the spidroin gene catalogue.</title>
        <authorList>
            <person name="Kono N."/>
            <person name="Nakamura H."/>
            <person name="Ohtoshi R."/>
            <person name="Moran D.A.P."/>
            <person name="Shinohara A."/>
            <person name="Yoshida Y."/>
            <person name="Fujiwara M."/>
            <person name="Mori M."/>
            <person name="Tomita M."/>
            <person name="Arakawa K."/>
        </authorList>
    </citation>
    <scope>NUCLEOTIDE SEQUENCE [LARGE SCALE GENOMIC DNA]</scope>
</reference>
<protein>
    <submittedName>
        <fullName evidence="2">Uncharacterized protein</fullName>
    </submittedName>
</protein>
<feature type="compositionally biased region" description="Basic and acidic residues" evidence="1">
    <location>
        <begin position="117"/>
        <end position="132"/>
    </location>
</feature>
<keyword evidence="3" id="KW-1185">Reference proteome</keyword>
<feature type="region of interest" description="Disordered" evidence="1">
    <location>
        <begin position="1"/>
        <end position="228"/>
    </location>
</feature>
<dbReference type="Proteomes" id="UP000499080">
    <property type="component" value="Unassembled WGS sequence"/>
</dbReference>